<gene>
    <name evidence="7" type="primary">LOC113915474</name>
</gene>
<dbReference type="OrthoDB" id="277449at2759"/>
<evidence type="ECO:0000256" key="1">
    <source>
        <dbReference type="ARBA" id="ARBA00009875"/>
    </source>
</evidence>
<dbReference type="Gene3D" id="6.20.340.10">
    <property type="match status" value="1"/>
</dbReference>
<reference evidence="7" key="1">
    <citation type="submission" date="2025-08" db="UniProtKB">
        <authorList>
            <consortium name="RefSeq"/>
        </authorList>
    </citation>
    <scope>IDENTIFICATION</scope>
    <source>
        <tissue evidence="7">Blood</tissue>
    </source>
</reference>
<evidence type="ECO:0000256" key="5">
    <source>
        <dbReference type="ARBA" id="ARBA00035333"/>
    </source>
</evidence>
<dbReference type="GO" id="GO:0006412">
    <property type="term" value="P:translation"/>
    <property type="evidence" value="ECO:0007669"/>
    <property type="project" value="InterPro"/>
</dbReference>
<evidence type="ECO:0000256" key="4">
    <source>
        <dbReference type="ARBA" id="ARBA00035227"/>
    </source>
</evidence>
<dbReference type="KEGG" id="zca:113915474"/>
<dbReference type="GO" id="GO:0005840">
    <property type="term" value="C:ribosome"/>
    <property type="evidence" value="ECO:0007669"/>
    <property type="project" value="UniProtKB-KW"/>
</dbReference>
<dbReference type="InterPro" id="IPR038562">
    <property type="entry name" value="Ribosomal_eL34_C_sf"/>
</dbReference>
<organism evidence="6 7">
    <name type="scientific">Zalophus californianus</name>
    <name type="common">California sealion</name>
    <dbReference type="NCBI Taxonomy" id="9704"/>
    <lineage>
        <taxon>Eukaryota</taxon>
        <taxon>Metazoa</taxon>
        <taxon>Chordata</taxon>
        <taxon>Craniata</taxon>
        <taxon>Vertebrata</taxon>
        <taxon>Euteleostomi</taxon>
        <taxon>Mammalia</taxon>
        <taxon>Eutheria</taxon>
        <taxon>Laurasiatheria</taxon>
        <taxon>Carnivora</taxon>
        <taxon>Caniformia</taxon>
        <taxon>Pinnipedia</taxon>
        <taxon>Otariidae</taxon>
        <taxon>Zalophus</taxon>
    </lineage>
</organism>
<dbReference type="InterPro" id="IPR008195">
    <property type="entry name" value="Ribosomal_eL34"/>
</dbReference>
<proteinExistence type="inferred from homology"/>
<evidence type="ECO:0000256" key="2">
    <source>
        <dbReference type="ARBA" id="ARBA00022980"/>
    </source>
</evidence>
<accession>A0A6J2C1R7</accession>
<dbReference type="GO" id="GO:0003735">
    <property type="term" value="F:structural constituent of ribosome"/>
    <property type="evidence" value="ECO:0007669"/>
    <property type="project" value="InterPro"/>
</dbReference>
<comment type="similarity">
    <text evidence="1">Belongs to the eukaryotic ribosomal protein eL34 family.</text>
</comment>
<dbReference type="PRINTS" id="PR01250">
    <property type="entry name" value="RIBOSOMALL34"/>
</dbReference>
<dbReference type="Gene3D" id="6.20.370.70">
    <property type="match status" value="1"/>
</dbReference>
<dbReference type="GeneID" id="113915474"/>
<dbReference type="AlphaFoldDB" id="A0A6J2C1R7"/>
<keyword evidence="6" id="KW-1185">Reference proteome</keyword>
<sequence>MLRRLAYRRRLFYSTISNKMRPSRTPANRIIYLQTKKVGKAPDLTCGVCPGHLRGVCAMTPTFLGDCLKLKKHISRADGGSVCAKCVGDRIKQAFLVEEQKIVVKVLKAQSTESES</sequence>
<dbReference type="GO" id="GO:1990904">
    <property type="term" value="C:ribonucleoprotein complex"/>
    <property type="evidence" value="ECO:0007669"/>
    <property type="project" value="UniProtKB-KW"/>
</dbReference>
<evidence type="ECO:0000313" key="6">
    <source>
        <dbReference type="Proteomes" id="UP000515165"/>
    </source>
</evidence>
<dbReference type="Proteomes" id="UP000515165">
    <property type="component" value="Chromosome 11"/>
</dbReference>
<evidence type="ECO:0000313" key="7">
    <source>
        <dbReference type="RefSeq" id="XP_027437276.1"/>
    </source>
</evidence>
<evidence type="ECO:0000256" key="3">
    <source>
        <dbReference type="ARBA" id="ARBA00023274"/>
    </source>
</evidence>
<protein>
    <recommendedName>
        <fullName evidence="4">Large ribosomal subunit protein eL34</fullName>
    </recommendedName>
    <alternativeName>
        <fullName evidence="5">60S ribosomal protein L34</fullName>
    </alternativeName>
</protein>
<keyword evidence="3" id="KW-0687">Ribonucleoprotein</keyword>
<dbReference type="RefSeq" id="XP_027437276.1">
    <property type="nucleotide sequence ID" value="XM_027581475.1"/>
</dbReference>
<dbReference type="Pfam" id="PF01199">
    <property type="entry name" value="Ribosomal_L34e"/>
    <property type="match status" value="1"/>
</dbReference>
<keyword evidence="2" id="KW-0689">Ribosomal protein</keyword>
<name>A0A6J2C1R7_ZALCA</name>
<dbReference type="PANTHER" id="PTHR46595">
    <property type="entry name" value="60S RIBOSOMAL PROTEIN L34"/>
    <property type="match status" value="1"/>
</dbReference>